<organism evidence="1 2">
    <name type="scientific">Brevibacillus parabrevis</name>
    <dbReference type="NCBI Taxonomy" id="54914"/>
    <lineage>
        <taxon>Bacteria</taxon>
        <taxon>Bacillati</taxon>
        <taxon>Bacillota</taxon>
        <taxon>Bacilli</taxon>
        <taxon>Bacillales</taxon>
        <taxon>Paenibacillaceae</taxon>
        <taxon>Brevibacillus</taxon>
    </lineage>
</organism>
<keyword evidence="2" id="KW-1185">Reference proteome</keyword>
<dbReference type="EMBL" id="BJMH01000005">
    <property type="protein sequence ID" value="GEB31692.1"/>
    <property type="molecule type" value="Genomic_DNA"/>
</dbReference>
<gene>
    <name evidence="1" type="ORF">BPA01_12720</name>
</gene>
<dbReference type="AlphaFoldDB" id="A0A4Y3PB88"/>
<sequence>MKATNGYDLFGSIPRGSYLRQAERNGPEQHSSIWLRPHGTAKSVNVPAESTSSYKLNDLLNRLTEYKDDKGTTTYKRIGCY</sequence>
<protein>
    <submittedName>
        <fullName evidence="1">Uncharacterized protein</fullName>
    </submittedName>
</protein>
<evidence type="ECO:0000313" key="2">
    <source>
        <dbReference type="Proteomes" id="UP000316882"/>
    </source>
</evidence>
<reference evidence="1 2" key="1">
    <citation type="submission" date="2019-06" db="EMBL/GenBank/DDBJ databases">
        <title>Whole genome shotgun sequence of Brevibacillus parabrevis NBRC 12334.</title>
        <authorList>
            <person name="Hosoyama A."/>
            <person name="Uohara A."/>
            <person name="Ohji S."/>
            <person name="Ichikawa N."/>
        </authorList>
    </citation>
    <scope>NUCLEOTIDE SEQUENCE [LARGE SCALE GENOMIC DNA]</scope>
    <source>
        <strain evidence="1 2">NBRC 12334</strain>
    </source>
</reference>
<name>A0A4Y3PB88_BREPA</name>
<comment type="caution">
    <text evidence="1">The sequence shown here is derived from an EMBL/GenBank/DDBJ whole genome shotgun (WGS) entry which is preliminary data.</text>
</comment>
<accession>A0A4Y3PB88</accession>
<dbReference type="RefSeq" id="WP_233454070.1">
    <property type="nucleotide sequence ID" value="NZ_BJMH01000005.1"/>
</dbReference>
<dbReference type="Proteomes" id="UP000316882">
    <property type="component" value="Unassembled WGS sequence"/>
</dbReference>
<evidence type="ECO:0000313" key="1">
    <source>
        <dbReference type="EMBL" id="GEB31692.1"/>
    </source>
</evidence>
<proteinExistence type="predicted"/>